<keyword evidence="8" id="KW-0676">Redox-active center</keyword>
<evidence type="ECO:0000259" key="13">
    <source>
        <dbReference type="PROSITE" id="PS51352"/>
    </source>
</evidence>
<dbReference type="EMBL" id="AP012342">
    <property type="protein sequence ID" value="BAM06153.1"/>
    <property type="molecule type" value="Genomic_DNA"/>
</dbReference>
<evidence type="ECO:0000256" key="12">
    <source>
        <dbReference type="ARBA" id="ARBA00049091"/>
    </source>
</evidence>
<sequence>MAPSFSAGVLGYESPTVSLSDLKGRTVVLYFYPKDDTPGCTREACDFRDAFEPLKRAGVVVLGVSRDSLESHGKFVKKYDLNFPLLSDPDGAICTAYGVLKEKNMYGRKSIGIERTTVVIGADGTIRKIYPKVKVDGHVAQIMSFLGL</sequence>
<dbReference type="InterPro" id="IPR000866">
    <property type="entry name" value="AhpC/TSA"/>
</dbReference>
<dbReference type="GO" id="GO:0005737">
    <property type="term" value="C:cytoplasm"/>
    <property type="evidence" value="ECO:0007669"/>
    <property type="project" value="TreeGrafter"/>
</dbReference>
<dbReference type="PATRIC" id="fig|1162668.3.peg.503"/>
<comment type="subunit">
    <text evidence="2">Monomer.</text>
</comment>
<dbReference type="KEGG" id="lfc:LFE_0432"/>
<dbReference type="InterPro" id="IPR050924">
    <property type="entry name" value="Peroxiredoxin_BCP/PrxQ"/>
</dbReference>
<dbReference type="AlphaFoldDB" id="I0ILK4"/>
<dbReference type="Gene3D" id="3.40.30.10">
    <property type="entry name" value="Glutaredoxin"/>
    <property type="match status" value="1"/>
</dbReference>
<dbReference type="PANTHER" id="PTHR42801:SF4">
    <property type="entry name" value="AHPC_TSA FAMILY PROTEIN"/>
    <property type="match status" value="1"/>
</dbReference>
<evidence type="ECO:0000256" key="2">
    <source>
        <dbReference type="ARBA" id="ARBA00011245"/>
    </source>
</evidence>
<dbReference type="eggNOG" id="COG1225">
    <property type="taxonomic scope" value="Bacteria"/>
</dbReference>
<evidence type="ECO:0000256" key="5">
    <source>
        <dbReference type="ARBA" id="ARBA00022862"/>
    </source>
</evidence>
<keyword evidence="7" id="KW-1015">Disulfide bond</keyword>
<dbReference type="HOGENOM" id="CLU_042529_14_1_0"/>
<evidence type="ECO:0000256" key="1">
    <source>
        <dbReference type="ARBA" id="ARBA00003330"/>
    </source>
</evidence>
<dbReference type="EC" id="1.11.1.24" evidence="3"/>
<reference evidence="15" key="2">
    <citation type="submission" date="2012-03" db="EMBL/GenBank/DDBJ databases">
        <title>The complete genome sequence of the pioneer microbe on fresh volcanic deposit, Leptospirillum ferrooxidans strain C2-3.</title>
        <authorList>
            <person name="Fujimura R."/>
            <person name="Sato Y."/>
            <person name="Nishizawa T."/>
            <person name="Nanba K."/>
            <person name="Oshima K."/>
            <person name="Hattori M."/>
            <person name="Kamijo T."/>
            <person name="Ohta H."/>
        </authorList>
    </citation>
    <scope>NUCLEOTIDE SEQUENCE [LARGE SCALE GENOMIC DNA]</scope>
    <source>
        <strain evidence="15">C2-3</strain>
    </source>
</reference>
<accession>I0ILK4</accession>
<dbReference type="FunFam" id="3.40.30.10:FF:000007">
    <property type="entry name" value="Thioredoxin-dependent thiol peroxidase"/>
    <property type="match status" value="1"/>
</dbReference>
<keyword evidence="4" id="KW-0575">Peroxidase</keyword>
<reference evidence="14 15" key="1">
    <citation type="journal article" date="2012" name="J. Bacteriol.">
        <title>Complete Genome Sequence of Leptospirillum ferrooxidans Strain C2-3, Isolated from a Fresh Volcanic Ash Deposit on the Island of Miyake, Japan.</title>
        <authorList>
            <person name="Fujimura R."/>
            <person name="Sato Y."/>
            <person name="Nishizawa T."/>
            <person name="Oshima K."/>
            <person name="Kim S.-W."/>
            <person name="Hattori M."/>
            <person name="Kamijo T."/>
            <person name="Ohta H."/>
        </authorList>
    </citation>
    <scope>NUCLEOTIDE SEQUENCE [LARGE SCALE GENOMIC DNA]</scope>
    <source>
        <strain evidence="14 15">C2-3</strain>
    </source>
</reference>
<dbReference type="Proteomes" id="UP000007382">
    <property type="component" value="Chromosome"/>
</dbReference>
<gene>
    <name evidence="14" type="ordered locus">LFE_0432</name>
</gene>
<comment type="similarity">
    <text evidence="10">Belongs to the peroxiredoxin family. BCP/PrxQ subfamily.</text>
</comment>
<dbReference type="GO" id="GO:0034599">
    <property type="term" value="P:cellular response to oxidative stress"/>
    <property type="evidence" value="ECO:0007669"/>
    <property type="project" value="TreeGrafter"/>
</dbReference>
<evidence type="ECO:0000256" key="4">
    <source>
        <dbReference type="ARBA" id="ARBA00022559"/>
    </source>
</evidence>
<comment type="catalytic activity">
    <reaction evidence="12">
        <text>a hydroperoxide + [thioredoxin]-dithiol = an alcohol + [thioredoxin]-disulfide + H2O</text>
        <dbReference type="Rhea" id="RHEA:62620"/>
        <dbReference type="Rhea" id="RHEA-COMP:10698"/>
        <dbReference type="Rhea" id="RHEA-COMP:10700"/>
        <dbReference type="ChEBI" id="CHEBI:15377"/>
        <dbReference type="ChEBI" id="CHEBI:29950"/>
        <dbReference type="ChEBI" id="CHEBI:30879"/>
        <dbReference type="ChEBI" id="CHEBI:35924"/>
        <dbReference type="ChEBI" id="CHEBI:50058"/>
        <dbReference type="EC" id="1.11.1.24"/>
    </reaction>
</comment>
<name>I0ILK4_LEPFC</name>
<dbReference type="STRING" id="1162668.LFE_0432"/>
<evidence type="ECO:0000313" key="14">
    <source>
        <dbReference type="EMBL" id="BAM06153.1"/>
    </source>
</evidence>
<organism evidence="14 15">
    <name type="scientific">Leptospirillum ferrooxidans (strain C2-3)</name>
    <dbReference type="NCBI Taxonomy" id="1162668"/>
    <lineage>
        <taxon>Bacteria</taxon>
        <taxon>Pseudomonadati</taxon>
        <taxon>Nitrospirota</taxon>
        <taxon>Nitrospiria</taxon>
        <taxon>Nitrospirales</taxon>
        <taxon>Nitrospiraceae</taxon>
        <taxon>Leptospirillum</taxon>
    </lineage>
</organism>
<dbReference type="InterPro" id="IPR036249">
    <property type="entry name" value="Thioredoxin-like_sf"/>
</dbReference>
<evidence type="ECO:0000256" key="9">
    <source>
        <dbReference type="ARBA" id="ARBA00032824"/>
    </source>
</evidence>
<keyword evidence="6" id="KW-0560">Oxidoreductase</keyword>
<dbReference type="SUPFAM" id="SSF52833">
    <property type="entry name" value="Thioredoxin-like"/>
    <property type="match status" value="1"/>
</dbReference>
<evidence type="ECO:0000256" key="6">
    <source>
        <dbReference type="ARBA" id="ARBA00023002"/>
    </source>
</evidence>
<comment type="function">
    <text evidence="1">Thiol-specific peroxidase that catalyzes the reduction of hydrogen peroxide and organic hydroperoxides to water and alcohols, respectively. Plays a role in cell protection against oxidative stress by detoxifying peroxides and as sensor of hydrogen peroxide-mediated signaling events.</text>
</comment>
<proteinExistence type="inferred from homology"/>
<protein>
    <recommendedName>
        <fullName evidence="3">thioredoxin-dependent peroxiredoxin</fullName>
        <ecNumber evidence="3">1.11.1.24</ecNumber>
    </recommendedName>
    <alternativeName>
        <fullName evidence="9">Thioredoxin peroxidase</fullName>
    </alternativeName>
    <alternativeName>
        <fullName evidence="11">Thioredoxin-dependent peroxiredoxin Bcp</fullName>
    </alternativeName>
</protein>
<evidence type="ECO:0000313" key="15">
    <source>
        <dbReference type="Proteomes" id="UP000007382"/>
    </source>
</evidence>
<evidence type="ECO:0000256" key="11">
    <source>
        <dbReference type="ARBA" id="ARBA00042639"/>
    </source>
</evidence>
<dbReference type="InterPro" id="IPR013766">
    <property type="entry name" value="Thioredoxin_domain"/>
</dbReference>
<evidence type="ECO:0000256" key="10">
    <source>
        <dbReference type="ARBA" id="ARBA00038489"/>
    </source>
</evidence>
<evidence type="ECO:0000256" key="8">
    <source>
        <dbReference type="ARBA" id="ARBA00023284"/>
    </source>
</evidence>
<dbReference type="PANTHER" id="PTHR42801">
    <property type="entry name" value="THIOREDOXIN-DEPENDENT PEROXIDE REDUCTASE"/>
    <property type="match status" value="1"/>
</dbReference>
<dbReference type="Pfam" id="PF00578">
    <property type="entry name" value="AhpC-TSA"/>
    <property type="match status" value="1"/>
</dbReference>
<dbReference type="CDD" id="cd03017">
    <property type="entry name" value="PRX_BCP"/>
    <property type="match status" value="1"/>
</dbReference>
<dbReference type="GO" id="GO:0045454">
    <property type="term" value="P:cell redox homeostasis"/>
    <property type="evidence" value="ECO:0007669"/>
    <property type="project" value="TreeGrafter"/>
</dbReference>
<dbReference type="GO" id="GO:0008379">
    <property type="term" value="F:thioredoxin peroxidase activity"/>
    <property type="evidence" value="ECO:0007669"/>
    <property type="project" value="TreeGrafter"/>
</dbReference>
<dbReference type="PROSITE" id="PS51352">
    <property type="entry name" value="THIOREDOXIN_2"/>
    <property type="match status" value="1"/>
</dbReference>
<feature type="domain" description="Thioredoxin" evidence="13">
    <location>
        <begin position="1"/>
        <end position="148"/>
    </location>
</feature>
<evidence type="ECO:0000256" key="3">
    <source>
        <dbReference type="ARBA" id="ARBA00013017"/>
    </source>
</evidence>
<keyword evidence="5" id="KW-0049">Antioxidant</keyword>
<evidence type="ECO:0000256" key="7">
    <source>
        <dbReference type="ARBA" id="ARBA00023157"/>
    </source>
</evidence>
<keyword evidence="15" id="KW-1185">Reference proteome</keyword>